<dbReference type="HAMAP" id="MF_00163">
    <property type="entry name" value="Pep_deformylase"/>
    <property type="match status" value="1"/>
</dbReference>
<dbReference type="InterPro" id="IPR023635">
    <property type="entry name" value="Peptide_deformylase"/>
</dbReference>
<dbReference type="Gene3D" id="3.90.45.10">
    <property type="entry name" value="Peptide deformylase"/>
    <property type="match status" value="1"/>
</dbReference>
<evidence type="ECO:0000313" key="8">
    <source>
        <dbReference type="Proteomes" id="UP000254069"/>
    </source>
</evidence>
<evidence type="ECO:0000256" key="2">
    <source>
        <dbReference type="ARBA" id="ARBA00022723"/>
    </source>
</evidence>
<feature type="active site" evidence="6">
    <location>
        <position position="140"/>
    </location>
</feature>
<evidence type="ECO:0000313" key="7">
    <source>
        <dbReference type="EMBL" id="SUI51019.1"/>
    </source>
</evidence>
<keyword evidence="4 6" id="KW-0648">Protein biosynthesis</keyword>
<evidence type="ECO:0000256" key="1">
    <source>
        <dbReference type="ARBA" id="ARBA00010759"/>
    </source>
</evidence>
<organism evidence="7 8">
    <name type="scientific">Shewanella algae</name>
    <dbReference type="NCBI Taxonomy" id="38313"/>
    <lineage>
        <taxon>Bacteria</taxon>
        <taxon>Pseudomonadati</taxon>
        <taxon>Pseudomonadota</taxon>
        <taxon>Gammaproteobacteria</taxon>
        <taxon>Alteromonadales</taxon>
        <taxon>Shewanellaceae</taxon>
        <taxon>Shewanella</taxon>
    </lineage>
</organism>
<dbReference type="PRINTS" id="PR01576">
    <property type="entry name" value="PDEFORMYLASE"/>
</dbReference>
<comment type="function">
    <text evidence="6">Removes the formyl group from the N-terminal Met of newly synthesized proteins. Requires at least a dipeptide for an efficient rate of reaction. N-terminal L-methionine is a prerequisite for activity but the enzyme has broad specificity at other positions.</text>
</comment>
<dbReference type="PIRSF" id="PIRSF004749">
    <property type="entry name" value="Pep_def"/>
    <property type="match status" value="1"/>
</dbReference>
<comment type="similarity">
    <text evidence="1 6">Belongs to the polypeptide deformylase family.</text>
</comment>
<comment type="catalytic activity">
    <reaction evidence="6">
        <text>N-terminal N-formyl-L-methionyl-[peptide] + H2O = N-terminal L-methionyl-[peptide] + formate</text>
        <dbReference type="Rhea" id="RHEA:24420"/>
        <dbReference type="Rhea" id="RHEA-COMP:10639"/>
        <dbReference type="Rhea" id="RHEA-COMP:10640"/>
        <dbReference type="ChEBI" id="CHEBI:15377"/>
        <dbReference type="ChEBI" id="CHEBI:15740"/>
        <dbReference type="ChEBI" id="CHEBI:49298"/>
        <dbReference type="ChEBI" id="CHEBI:64731"/>
        <dbReference type="EC" id="3.5.1.88"/>
    </reaction>
</comment>
<protein>
    <recommendedName>
        <fullName evidence="6">Peptide deformylase</fullName>
        <shortName evidence="6">PDF</shortName>
        <ecNumber evidence="6">3.5.1.88</ecNumber>
    </recommendedName>
    <alternativeName>
        <fullName evidence="6">Polypeptide deformylase</fullName>
    </alternativeName>
</protein>
<dbReference type="NCBIfam" id="TIGR00079">
    <property type="entry name" value="pept_deformyl"/>
    <property type="match status" value="1"/>
</dbReference>
<keyword evidence="3 6" id="KW-0378">Hydrolase</keyword>
<comment type="cofactor">
    <cofactor evidence="6">
        <name>Fe(2+)</name>
        <dbReference type="ChEBI" id="CHEBI:29033"/>
    </cofactor>
    <text evidence="6">Binds 1 Fe(2+) ion.</text>
</comment>
<feature type="binding site" evidence="6">
    <location>
        <position position="97"/>
    </location>
    <ligand>
        <name>Fe cation</name>
        <dbReference type="ChEBI" id="CHEBI:24875"/>
    </ligand>
</feature>
<proteinExistence type="inferred from homology"/>
<keyword evidence="8" id="KW-1185">Reference proteome</keyword>
<reference evidence="7 8" key="1">
    <citation type="submission" date="2018-06" db="EMBL/GenBank/DDBJ databases">
        <authorList>
            <consortium name="Pathogen Informatics"/>
            <person name="Doyle S."/>
        </authorList>
    </citation>
    <scope>NUCLEOTIDE SEQUENCE [LARGE SCALE GENOMIC DNA]</scope>
    <source>
        <strain evidence="7 8">NCTC10738</strain>
    </source>
</reference>
<dbReference type="Proteomes" id="UP000254069">
    <property type="component" value="Unassembled WGS sequence"/>
</dbReference>
<accession>A0A379YXN4</accession>
<dbReference type="GO" id="GO:0006412">
    <property type="term" value="P:translation"/>
    <property type="evidence" value="ECO:0007669"/>
    <property type="project" value="UniProtKB-UniRule"/>
</dbReference>
<keyword evidence="5 6" id="KW-0408">Iron</keyword>
<evidence type="ECO:0000256" key="6">
    <source>
        <dbReference type="HAMAP-Rule" id="MF_00163"/>
    </source>
</evidence>
<dbReference type="Pfam" id="PF01327">
    <property type="entry name" value="Pep_deformylase"/>
    <property type="match status" value="1"/>
</dbReference>
<evidence type="ECO:0000256" key="4">
    <source>
        <dbReference type="ARBA" id="ARBA00022917"/>
    </source>
</evidence>
<dbReference type="EC" id="3.5.1.88" evidence="6"/>
<dbReference type="PANTHER" id="PTHR10458">
    <property type="entry name" value="PEPTIDE DEFORMYLASE"/>
    <property type="match status" value="1"/>
</dbReference>
<dbReference type="KEGG" id="salg:BS332_12295"/>
<dbReference type="GO" id="GO:0046872">
    <property type="term" value="F:metal ion binding"/>
    <property type="evidence" value="ECO:0007669"/>
    <property type="project" value="UniProtKB-KW"/>
</dbReference>
<dbReference type="NCBIfam" id="NF001159">
    <property type="entry name" value="PRK00150.1-3"/>
    <property type="match status" value="1"/>
</dbReference>
<dbReference type="SUPFAM" id="SSF56420">
    <property type="entry name" value="Peptide deformylase"/>
    <property type="match status" value="1"/>
</dbReference>
<name>A0A379YXN4_9GAMM</name>
<gene>
    <name evidence="7" type="primary">def_1</name>
    <name evidence="6" type="synonym">def</name>
    <name evidence="7" type="ORF">NCTC10738_00596</name>
</gene>
<evidence type="ECO:0000256" key="3">
    <source>
        <dbReference type="ARBA" id="ARBA00022801"/>
    </source>
</evidence>
<dbReference type="AlphaFoldDB" id="A0A379YXN4"/>
<dbReference type="PANTHER" id="PTHR10458:SF21">
    <property type="entry name" value="PEPTIDE DEFORMYLASE"/>
    <property type="match status" value="1"/>
</dbReference>
<evidence type="ECO:0000256" key="5">
    <source>
        <dbReference type="ARBA" id="ARBA00023004"/>
    </source>
</evidence>
<feature type="binding site" evidence="6">
    <location>
        <position position="139"/>
    </location>
    <ligand>
        <name>Fe cation</name>
        <dbReference type="ChEBI" id="CHEBI:24875"/>
    </ligand>
</feature>
<keyword evidence="2 6" id="KW-0479">Metal-binding</keyword>
<dbReference type="EMBL" id="UGYO01000001">
    <property type="protein sequence ID" value="SUI51019.1"/>
    <property type="molecule type" value="Genomic_DNA"/>
</dbReference>
<dbReference type="InterPro" id="IPR036821">
    <property type="entry name" value="Peptide_deformylase_sf"/>
</dbReference>
<dbReference type="GO" id="GO:0042586">
    <property type="term" value="F:peptide deformylase activity"/>
    <property type="evidence" value="ECO:0007669"/>
    <property type="project" value="UniProtKB-UniRule"/>
</dbReference>
<feature type="binding site" evidence="6">
    <location>
        <position position="143"/>
    </location>
    <ligand>
        <name>Fe cation</name>
        <dbReference type="ChEBI" id="CHEBI:24875"/>
    </ligand>
</feature>
<dbReference type="CDD" id="cd00487">
    <property type="entry name" value="Pep_deformylase"/>
    <property type="match status" value="1"/>
</dbReference>
<dbReference type="RefSeq" id="WP_109248531.1">
    <property type="nucleotide sequence ID" value="NZ_CAXOJE010000002.1"/>
</dbReference>
<sequence length="162" mass="18045">MLAIATYGERILGQAAQPVQLFDEPLAALAEKMLDTMKLAQGVGIAAPQVGQGIRLFIMASHPNDRYPDAPLMAPQVVINPQILQRSGKMLTGEEGCLSLPGERVQILRHESIEVRYQDLSGEWQQEWLQGFVARIFQHEYDHLEGLTLVERLEIQNQGADA</sequence>